<accession>A0ABY6N0T5</accession>
<dbReference type="Proteomes" id="UP001163739">
    <property type="component" value="Chromosome"/>
</dbReference>
<comment type="subcellular location">
    <subcellularLocation>
        <location evidence="2">Cytoplasm</location>
    </subcellularLocation>
</comment>
<dbReference type="RefSeq" id="WP_265047169.1">
    <property type="nucleotide sequence ID" value="NZ_CP100390.1"/>
</dbReference>
<comment type="cofactor">
    <cofactor evidence="1">
        <name>FAD</name>
        <dbReference type="ChEBI" id="CHEBI:57692"/>
    </cofactor>
</comment>
<dbReference type="SUPFAM" id="SSF51905">
    <property type="entry name" value="FAD/NAD(P)-binding domain"/>
    <property type="match status" value="1"/>
</dbReference>
<dbReference type="Pfam" id="PF07992">
    <property type="entry name" value="Pyr_redox_2"/>
    <property type="match status" value="1"/>
</dbReference>
<gene>
    <name evidence="11" type="ORF">NKI27_16700</name>
</gene>
<evidence type="ECO:0000256" key="1">
    <source>
        <dbReference type="ARBA" id="ARBA00001974"/>
    </source>
</evidence>
<keyword evidence="7" id="KW-0560">Oxidoreductase</keyword>
<name>A0ABY6N0T5_9ALTE</name>
<dbReference type="PRINTS" id="PR00368">
    <property type="entry name" value="FADPNR"/>
</dbReference>
<evidence type="ECO:0000256" key="6">
    <source>
        <dbReference type="ARBA" id="ARBA00022827"/>
    </source>
</evidence>
<dbReference type="InterPro" id="IPR036188">
    <property type="entry name" value="FAD/NAD-bd_sf"/>
</dbReference>
<evidence type="ECO:0000256" key="4">
    <source>
        <dbReference type="ARBA" id="ARBA00022490"/>
    </source>
</evidence>
<keyword evidence="8" id="KW-0520">NAD</keyword>
<reference evidence="11" key="1">
    <citation type="submission" date="2022-06" db="EMBL/GenBank/DDBJ databases">
        <title>Alkalimarinus sp. nov., isolated from gut of a Alitta virens.</title>
        <authorList>
            <person name="Yang A.I."/>
            <person name="Shin N.-R."/>
        </authorList>
    </citation>
    <scope>NUCLEOTIDE SEQUENCE</scope>
    <source>
        <strain evidence="11">A2M4</strain>
    </source>
</reference>
<evidence type="ECO:0000259" key="9">
    <source>
        <dbReference type="Pfam" id="PF07992"/>
    </source>
</evidence>
<evidence type="ECO:0000256" key="5">
    <source>
        <dbReference type="ARBA" id="ARBA00022630"/>
    </source>
</evidence>
<dbReference type="Gene3D" id="3.30.390.120">
    <property type="match status" value="1"/>
</dbReference>
<comment type="similarity">
    <text evidence="3">Belongs to the FAD-dependent oxidoreductase family.</text>
</comment>
<dbReference type="PANTHER" id="PTHR43429">
    <property type="entry name" value="PYRIDINE NUCLEOTIDE-DISULFIDE OXIDOREDUCTASE DOMAIN-CONTAINING"/>
    <property type="match status" value="1"/>
</dbReference>
<evidence type="ECO:0000313" key="12">
    <source>
        <dbReference type="Proteomes" id="UP001163739"/>
    </source>
</evidence>
<dbReference type="InterPro" id="IPR041364">
    <property type="entry name" value="Rbx-bd"/>
</dbReference>
<protein>
    <submittedName>
        <fullName evidence="11">FAD-dependent oxidoreductase</fullName>
    </submittedName>
</protein>
<keyword evidence="4" id="KW-0963">Cytoplasm</keyword>
<dbReference type="PRINTS" id="PR00411">
    <property type="entry name" value="PNDRDTASEI"/>
</dbReference>
<organism evidence="11 12">
    <name type="scientific">Alkalimarinus alittae</name>
    <dbReference type="NCBI Taxonomy" id="2961619"/>
    <lineage>
        <taxon>Bacteria</taxon>
        <taxon>Pseudomonadati</taxon>
        <taxon>Pseudomonadota</taxon>
        <taxon>Gammaproteobacteria</taxon>
        <taxon>Alteromonadales</taxon>
        <taxon>Alteromonadaceae</taxon>
        <taxon>Alkalimarinus</taxon>
    </lineage>
</organism>
<evidence type="ECO:0000256" key="2">
    <source>
        <dbReference type="ARBA" id="ARBA00004496"/>
    </source>
</evidence>
<evidence type="ECO:0000256" key="7">
    <source>
        <dbReference type="ARBA" id="ARBA00023002"/>
    </source>
</evidence>
<dbReference type="InterPro" id="IPR050260">
    <property type="entry name" value="FAD-bd_OxRdtase"/>
</dbReference>
<sequence>MTNTNLTHDSAPIVIIGTGLSGYSLAREVRKLDKNVPLLLLTADDGHSYSKPMLSTGFTKEKTPEQLSMADPGKMAEQLSLEVRTFTAVTGIDAPRHIVRIGDEELKYSKLVIAWGANIVKLDIPGSGTDKVFAINDLADYRLFRESLNEKKRILIMGAGLIGCEFANDLKIGGYDVDVVAPSDTALPSLLPTAAGESVAEGLANVGVRFHFGRVVTQVDALGKGVVATLDDGSTIETDVVISAVGLKPRTALAKNSGLQVNNGIVVNRTLETSEMDVFALGDCAEVDGQVLLYVLPLMACARALAKTLTGTPTDVSYGVMPIMTKTPACPAVVLPPRPDSEGQWLIERNGSHVKALFNDHNGSLQGFALTGDFTAEKQALSKLVPGIH</sequence>
<dbReference type="Pfam" id="PF18113">
    <property type="entry name" value="Rbx_binding"/>
    <property type="match status" value="1"/>
</dbReference>
<feature type="domain" description="Rubredoxin binding" evidence="10">
    <location>
        <begin position="316"/>
        <end position="383"/>
    </location>
</feature>
<keyword evidence="6" id="KW-0274">FAD</keyword>
<dbReference type="Gene3D" id="3.50.50.60">
    <property type="entry name" value="FAD/NAD(P)-binding domain"/>
    <property type="match status" value="2"/>
</dbReference>
<keyword evidence="5" id="KW-0285">Flavoprotein</keyword>
<dbReference type="PANTHER" id="PTHR43429:SF3">
    <property type="entry name" value="NITRITE REDUCTASE [NAD(P)H]"/>
    <property type="match status" value="1"/>
</dbReference>
<evidence type="ECO:0000256" key="8">
    <source>
        <dbReference type="ARBA" id="ARBA00023027"/>
    </source>
</evidence>
<evidence type="ECO:0000256" key="3">
    <source>
        <dbReference type="ARBA" id="ARBA00006442"/>
    </source>
</evidence>
<evidence type="ECO:0000259" key="10">
    <source>
        <dbReference type="Pfam" id="PF18113"/>
    </source>
</evidence>
<dbReference type="InterPro" id="IPR023753">
    <property type="entry name" value="FAD/NAD-binding_dom"/>
</dbReference>
<keyword evidence="12" id="KW-1185">Reference proteome</keyword>
<proteinExistence type="inferred from homology"/>
<feature type="domain" description="FAD/NAD(P)-binding" evidence="9">
    <location>
        <begin position="13"/>
        <end position="285"/>
    </location>
</feature>
<dbReference type="EMBL" id="CP100390">
    <property type="protein sequence ID" value="UZE95679.1"/>
    <property type="molecule type" value="Genomic_DNA"/>
</dbReference>
<evidence type="ECO:0000313" key="11">
    <source>
        <dbReference type="EMBL" id="UZE95679.1"/>
    </source>
</evidence>